<organism evidence="9 10">
    <name type="scientific">Tetragenococcus halophilus subsp. halophilus</name>
    <dbReference type="NCBI Taxonomy" id="1513897"/>
    <lineage>
        <taxon>Bacteria</taxon>
        <taxon>Bacillati</taxon>
        <taxon>Bacillota</taxon>
        <taxon>Bacilli</taxon>
        <taxon>Lactobacillales</taxon>
        <taxon>Enterococcaceae</taxon>
        <taxon>Tetragenococcus</taxon>
    </lineage>
</organism>
<evidence type="ECO:0000256" key="8">
    <source>
        <dbReference type="SAM" id="Phobius"/>
    </source>
</evidence>
<dbReference type="GO" id="GO:0055085">
    <property type="term" value="P:transmembrane transport"/>
    <property type="evidence" value="ECO:0007669"/>
    <property type="project" value="TreeGrafter"/>
</dbReference>
<dbReference type="Pfam" id="PF01594">
    <property type="entry name" value="AI-2E_transport"/>
    <property type="match status" value="1"/>
</dbReference>
<dbReference type="AlphaFoldDB" id="A0A2H6DNB1"/>
<keyword evidence="10" id="KW-1185">Reference proteome</keyword>
<gene>
    <name evidence="9" type="ORF">TEHN7118_1675</name>
</gene>
<feature type="transmembrane region" description="Helical" evidence="8">
    <location>
        <begin position="319"/>
        <end position="337"/>
    </location>
</feature>
<keyword evidence="6 8" id="KW-1133">Transmembrane helix</keyword>
<evidence type="ECO:0000313" key="10">
    <source>
        <dbReference type="Proteomes" id="UP000236214"/>
    </source>
</evidence>
<comment type="subcellular location">
    <subcellularLocation>
        <location evidence="1">Cell membrane</location>
        <topology evidence="1">Multi-pass membrane protein</topology>
    </subcellularLocation>
</comment>
<dbReference type="PANTHER" id="PTHR21716:SF53">
    <property type="entry name" value="PERMEASE PERM-RELATED"/>
    <property type="match status" value="1"/>
</dbReference>
<feature type="transmembrane region" description="Helical" evidence="8">
    <location>
        <begin position="84"/>
        <end position="106"/>
    </location>
</feature>
<feature type="transmembrane region" description="Helical" evidence="8">
    <location>
        <begin position="51"/>
        <end position="72"/>
    </location>
</feature>
<proteinExistence type="inferred from homology"/>
<name>A0A2H6DNB1_TETHA</name>
<keyword evidence="7 8" id="KW-0472">Membrane</keyword>
<keyword evidence="3" id="KW-0813">Transport</keyword>
<evidence type="ECO:0000256" key="7">
    <source>
        <dbReference type="ARBA" id="ARBA00023136"/>
    </source>
</evidence>
<reference evidence="9 10" key="1">
    <citation type="submission" date="2016-05" db="EMBL/GenBank/DDBJ databases">
        <title>Whole genome sequencing of Tetragenococcus halophilus subsp. halophilus NISL 7118.</title>
        <authorList>
            <person name="Shiwa Y."/>
            <person name="Nishimura I."/>
            <person name="Yoshikawa H."/>
            <person name="Koyama Y."/>
            <person name="Oguma T."/>
        </authorList>
    </citation>
    <scope>NUCLEOTIDE SEQUENCE [LARGE SCALE GENOMIC DNA]</scope>
    <source>
        <strain evidence="9 10">NISL 7118</strain>
    </source>
</reference>
<dbReference type="GeneID" id="64054827"/>
<evidence type="ECO:0000256" key="3">
    <source>
        <dbReference type="ARBA" id="ARBA00022448"/>
    </source>
</evidence>
<evidence type="ECO:0008006" key="11">
    <source>
        <dbReference type="Google" id="ProtNLM"/>
    </source>
</evidence>
<dbReference type="PANTHER" id="PTHR21716">
    <property type="entry name" value="TRANSMEMBRANE PROTEIN"/>
    <property type="match status" value="1"/>
</dbReference>
<dbReference type="EMBL" id="BDEC01000071">
    <property type="protein sequence ID" value="GBD68869.1"/>
    <property type="molecule type" value="Genomic_DNA"/>
</dbReference>
<feature type="transmembrane region" description="Helical" evidence="8">
    <location>
        <begin position="176"/>
        <end position="198"/>
    </location>
</feature>
<evidence type="ECO:0000256" key="6">
    <source>
        <dbReference type="ARBA" id="ARBA00022989"/>
    </source>
</evidence>
<dbReference type="RefSeq" id="WP_061840817.1">
    <property type="nucleotide sequence ID" value="NZ_BDEB01000053.1"/>
</dbReference>
<comment type="similarity">
    <text evidence="2">Belongs to the autoinducer-2 exporter (AI-2E) (TC 2.A.86) family.</text>
</comment>
<feature type="transmembrane region" description="Helical" evidence="8">
    <location>
        <begin position="21"/>
        <end position="39"/>
    </location>
</feature>
<dbReference type="GO" id="GO:0005886">
    <property type="term" value="C:plasma membrane"/>
    <property type="evidence" value="ECO:0007669"/>
    <property type="project" value="UniProtKB-SubCell"/>
</dbReference>
<evidence type="ECO:0000256" key="2">
    <source>
        <dbReference type="ARBA" id="ARBA00009773"/>
    </source>
</evidence>
<evidence type="ECO:0000256" key="5">
    <source>
        <dbReference type="ARBA" id="ARBA00022692"/>
    </source>
</evidence>
<comment type="caution">
    <text evidence="9">The sequence shown here is derived from an EMBL/GenBank/DDBJ whole genome shotgun (WGS) entry which is preliminary data.</text>
</comment>
<feature type="transmembrane region" description="Helical" evidence="8">
    <location>
        <begin position="282"/>
        <end position="307"/>
    </location>
</feature>
<evidence type="ECO:0000256" key="1">
    <source>
        <dbReference type="ARBA" id="ARBA00004651"/>
    </source>
</evidence>
<accession>A0A2H6DNB1</accession>
<dbReference type="InterPro" id="IPR002549">
    <property type="entry name" value="AI-2E-like"/>
</dbReference>
<sequence length="391" mass="43491">MDKKGKRSFSWFWKWFLNNQFVTGLLIVLLILLIINLFTKVSYLFFPVGQFLAIVALPIIIAGILFYLLNPIVDFFERKGINRYYSIIGLFILVAGLIAWGIIVIIPEIREQTTTFVDRLPGYIDTVQVSLANFFSDPIFDKVQDQIAISGERIMSSITGMVQNISKTTVQSIGNFFGAVASIFIAIVTMPVILFYLLKDGKKIAPYFVQFLPTKMRQPTLRVLKEMNQQVSSYIRGQLAVAFAVAILFMVGFSIIGLDYAITLGVIAGFLNLVPYIGSFLAMIPAIFLGIVGGPVLLVQVIIVFAIEQLIEGRLISPLVLGNQLAVHPVTILFVLLTAGKLFGFFGVVLGVPAYAAIKVVITNIFNWYKTVSGLYTEDEDQKQATEDKNK</sequence>
<evidence type="ECO:0000313" key="9">
    <source>
        <dbReference type="EMBL" id="GBD68869.1"/>
    </source>
</evidence>
<keyword evidence="4" id="KW-1003">Cell membrane</keyword>
<feature type="transmembrane region" description="Helical" evidence="8">
    <location>
        <begin position="343"/>
        <end position="362"/>
    </location>
</feature>
<evidence type="ECO:0000256" key="4">
    <source>
        <dbReference type="ARBA" id="ARBA00022475"/>
    </source>
</evidence>
<protein>
    <recommendedName>
        <fullName evidence="11">AI-2E family transporter</fullName>
    </recommendedName>
</protein>
<keyword evidence="5 8" id="KW-0812">Transmembrane</keyword>
<dbReference type="Proteomes" id="UP000236214">
    <property type="component" value="Unassembled WGS sequence"/>
</dbReference>
<feature type="transmembrane region" description="Helical" evidence="8">
    <location>
        <begin position="239"/>
        <end position="262"/>
    </location>
</feature>